<reference evidence="1" key="2">
    <citation type="submission" date="2020-09" db="EMBL/GenBank/DDBJ databases">
        <authorList>
            <person name="Sun Q."/>
            <person name="Zhou Y."/>
        </authorList>
    </citation>
    <scope>NUCLEOTIDE SEQUENCE</scope>
    <source>
        <strain evidence="1">CGMCC 1.15966</strain>
    </source>
</reference>
<keyword evidence="2" id="KW-1185">Reference proteome</keyword>
<accession>A0A8H9FVQ5</accession>
<gene>
    <name evidence="1" type="ORF">GCM10011516_00130</name>
</gene>
<organism evidence="1 2">
    <name type="scientific">Sphingobacterium cellulitidis</name>
    <dbReference type="NCBI Taxonomy" id="1768011"/>
    <lineage>
        <taxon>Bacteria</taxon>
        <taxon>Pseudomonadati</taxon>
        <taxon>Bacteroidota</taxon>
        <taxon>Sphingobacteriia</taxon>
        <taxon>Sphingobacteriales</taxon>
        <taxon>Sphingobacteriaceae</taxon>
        <taxon>Sphingobacterium</taxon>
    </lineage>
</organism>
<dbReference type="Proteomes" id="UP000614460">
    <property type="component" value="Unassembled WGS sequence"/>
</dbReference>
<proteinExistence type="predicted"/>
<comment type="caution">
    <text evidence="1">The sequence shown here is derived from an EMBL/GenBank/DDBJ whole genome shotgun (WGS) entry which is preliminary data.</text>
</comment>
<dbReference type="EMBL" id="BMKM01000001">
    <property type="protein sequence ID" value="GGE06347.1"/>
    <property type="molecule type" value="Genomic_DNA"/>
</dbReference>
<sequence>MLNVLLFADIKVACFEGLGDMDLGGIELDFWNMDGGGEATMKEIKGLGLNSENAPAIQFSVSGAMENRRSII</sequence>
<evidence type="ECO:0000313" key="1">
    <source>
        <dbReference type="EMBL" id="GGE06347.1"/>
    </source>
</evidence>
<name>A0A8H9FVQ5_9SPHI</name>
<reference evidence="1" key="1">
    <citation type="journal article" date="2014" name="Int. J. Syst. Evol. Microbiol.">
        <title>Complete genome sequence of Corynebacterium casei LMG S-19264T (=DSM 44701T), isolated from a smear-ripened cheese.</title>
        <authorList>
            <consortium name="US DOE Joint Genome Institute (JGI-PGF)"/>
            <person name="Walter F."/>
            <person name="Albersmeier A."/>
            <person name="Kalinowski J."/>
            <person name="Ruckert C."/>
        </authorList>
    </citation>
    <scope>NUCLEOTIDE SEQUENCE</scope>
    <source>
        <strain evidence="1">CGMCC 1.15966</strain>
    </source>
</reference>
<evidence type="ECO:0000313" key="2">
    <source>
        <dbReference type="Proteomes" id="UP000614460"/>
    </source>
</evidence>
<dbReference type="AlphaFoldDB" id="A0A8H9FVQ5"/>
<protein>
    <submittedName>
        <fullName evidence="1">Uncharacterized protein</fullName>
    </submittedName>
</protein>